<organism evidence="3 4">
    <name type="scientific">Lineolata rhizophorae</name>
    <dbReference type="NCBI Taxonomy" id="578093"/>
    <lineage>
        <taxon>Eukaryota</taxon>
        <taxon>Fungi</taxon>
        <taxon>Dikarya</taxon>
        <taxon>Ascomycota</taxon>
        <taxon>Pezizomycotina</taxon>
        <taxon>Dothideomycetes</taxon>
        <taxon>Dothideomycetes incertae sedis</taxon>
        <taxon>Lineolatales</taxon>
        <taxon>Lineolataceae</taxon>
        <taxon>Lineolata</taxon>
    </lineage>
</organism>
<accession>A0A6A6PDH5</accession>
<feature type="transmembrane region" description="Helical" evidence="2">
    <location>
        <begin position="69"/>
        <end position="87"/>
    </location>
</feature>
<feature type="region of interest" description="Disordered" evidence="1">
    <location>
        <begin position="170"/>
        <end position="193"/>
    </location>
</feature>
<dbReference type="Proteomes" id="UP000799766">
    <property type="component" value="Unassembled WGS sequence"/>
</dbReference>
<evidence type="ECO:0000256" key="2">
    <source>
        <dbReference type="SAM" id="Phobius"/>
    </source>
</evidence>
<dbReference type="AlphaFoldDB" id="A0A6A6PDH5"/>
<keyword evidence="2" id="KW-0812">Transmembrane</keyword>
<dbReference type="EMBL" id="MU001670">
    <property type="protein sequence ID" value="KAF2462001.1"/>
    <property type="molecule type" value="Genomic_DNA"/>
</dbReference>
<keyword evidence="4" id="KW-1185">Reference proteome</keyword>
<gene>
    <name evidence="3" type="ORF">BDY21DRAFT_330250</name>
</gene>
<feature type="non-terminal residue" evidence="3">
    <location>
        <position position="193"/>
    </location>
</feature>
<protein>
    <submittedName>
        <fullName evidence="3">Uncharacterized protein</fullName>
    </submittedName>
</protein>
<feature type="region of interest" description="Disordered" evidence="1">
    <location>
        <begin position="101"/>
        <end position="120"/>
    </location>
</feature>
<evidence type="ECO:0000256" key="1">
    <source>
        <dbReference type="SAM" id="MobiDB-lite"/>
    </source>
</evidence>
<evidence type="ECO:0000313" key="4">
    <source>
        <dbReference type="Proteomes" id="UP000799766"/>
    </source>
</evidence>
<keyword evidence="2" id="KW-1133">Transmembrane helix</keyword>
<reference evidence="3" key="1">
    <citation type="journal article" date="2020" name="Stud. Mycol.">
        <title>101 Dothideomycetes genomes: a test case for predicting lifestyles and emergence of pathogens.</title>
        <authorList>
            <person name="Haridas S."/>
            <person name="Albert R."/>
            <person name="Binder M."/>
            <person name="Bloem J."/>
            <person name="Labutti K."/>
            <person name="Salamov A."/>
            <person name="Andreopoulos B."/>
            <person name="Baker S."/>
            <person name="Barry K."/>
            <person name="Bills G."/>
            <person name="Bluhm B."/>
            <person name="Cannon C."/>
            <person name="Castanera R."/>
            <person name="Culley D."/>
            <person name="Daum C."/>
            <person name="Ezra D."/>
            <person name="Gonzalez J."/>
            <person name="Henrissat B."/>
            <person name="Kuo A."/>
            <person name="Liang C."/>
            <person name="Lipzen A."/>
            <person name="Lutzoni F."/>
            <person name="Magnuson J."/>
            <person name="Mondo S."/>
            <person name="Nolan M."/>
            <person name="Ohm R."/>
            <person name="Pangilinan J."/>
            <person name="Park H.-J."/>
            <person name="Ramirez L."/>
            <person name="Alfaro M."/>
            <person name="Sun H."/>
            <person name="Tritt A."/>
            <person name="Yoshinaga Y."/>
            <person name="Zwiers L.-H."/>
            <person name="Turgeon B."/>
            <person name="Goodwin S."/>
            <person name="Spatafora J."/>
            <person name="Crous P."/>
            <person name="Grigoriev I."/>
        </authorList>
    </citation>
    <scope>NUCLEOTIDE SEQUENCE</scope>
    <source>
        <strain evidence="3">ATCC 16933</strain>
    </source>
</reference>
<sequence>MTSYLSYDRTRVANPVVYCTAATATGHQKATALAQEFNPSDVAKMPVFDTIYRHWILNFRSLTMPSRSFILGYFIFVSLPSSVLAVSPNKPPTLAPEMTPGQIVPQPSMRGTPPASGPGGGFQCEKTKSLYHVLGTHHEGDTSVGVCCESCSLVYRNSTCTTMRTLGISVPPPVHGNPGDPRRTRPTEGPDTM</sequence>
<evidence type="ECO:0000313" key="3">
    <source>
        <dbReference type="EMBL" id="KAF2462001.1"/>
    </source>
</evidence>
<name>A0A6A6PDH5_9PEZI</name>
<keyword evidence="2" id="KW-0472">Membrane</keyword>
<proteinExistence type="predicted"/>
<feature type="compositionally biased region" description="Basic and acidic residues" evidence="1">
    <location>
        <begin position="180"/>
        <end position="193"/>
    </location>
</feature>